<gene>
    <name evidence="1" type="ORF">F4W09_02090</name>
</gene>
<dbReference type="Proteomes" id="UP000325788">
    <property type="component" value="Unassembled WGS sequence"/>
</dbReference>
<proteinExistence type="predicted"/>
<comment type="caution">
    <text evidence="1">The sequence shown here is derived from an EMBL/GenBank/DDBJ whole genome shotgun (WGS) entry which is preliminary data.</text>
</comment>
<organism evidence="1 2">
    <name type="scientific">Acinetobacter tandoii</name>
    <dbReference type="NCBI Taxonomy" id="202954"/>
    <lineage>
        <taxon>Bacteria</taxon>
        <taxon>Pseudomonadati</taxon>
        <taxon>Pseudomonadota</taxon>
        <taxon>Gammaproteobacteria</taxon>
        <taxon>Moraxellales</taxon>
        <taxon>Moraxellaceae</taxon>
        <taxon>Acinetobacter</taxon>
    </lineage>
</organism>
<evidence type="ECO:0000313" key="2">
    <source>
        <dbReference type="Proteomes" id="UP000325788"/>
    </source>
</evidence>
<dbReference type="EMBL" id="VXLD01000001">
    <property type="protein sequence ID" value="KAB1859935.1"/>
    <property type="molecule type" value="Genomic_DNA"/>
</dbReference>
<evidence type="ECO:0000313" key="1">
    <source>
        <dbReference type="EMBL" id="KAB1859935.1"/>
    </source>
</evidence>
<dbReference type="AlphaFoldDB" id="A0A5N4X067"/>
<protein>
    <submittedName>
        <fullName evidence="1">Phage tail protein</fullName>
    </submittedName>
</protein>
<reference evidence="1 2" key="1">
    <citation type="submission" date="2019-09" db="EMBL/GenBank/DDBJ databases">
        <title>Draft genome sequence of Acinetobacter tandoii W4-4-4 isolated from environmental water sample.</title>
        <authorList>
            <person name="Wee S.K."/>
            <person name="Yan B."/>
            <person name="Mustaffa S.B."/>
            <person name="Yap E.P.H."/>
        </authorList>
    </citation>
    <scope>NUCLEOTIDE SEQUENCE [LARGE SCALE GENOMIC DNA]</scope>
    <source>
        <strain evidence="1 2">W4-4-4</strain>
    </source>
</reference>
<dbReference type="RefSeq" id="WP_044738537.1">
    <property type="nucleotide sequence ID" value="NZ_VXLD01000001.1"/>
</dbReference>
<sequence length="176" mass="20214">MKKPNNLREYLVSHLKFLQDNPDKLSMHIESGRYRSTLANGYGMESISPVKFIIQDFTGDPDLIAFLLFQWLRVNQSELLANLDKNKNAVKFEAEFLDNDKADVMFEFELTERVIIQRQDNGSYNFSYPDEPQYSPALPVTECEMADEQGNILATWTSIEPSNTVALEMPLAKKPQ</sequence>
<name>A0A5N4X067_9GAMM</name>
<accession>A0A5N4X067</accession>
<dbReference type="InterPro" id="IPR009678">
    <property type="entry name" value="Phage_tail_completion_R"/>
</dbReference>
<dbReference type="Pfam" id="PF06891">
    <property type="entry name" value="P2_Phage_GpR"/>
    <property type="match status" value="1"/>
</dbReference>